<evidence type="ECO:0000313" key="7">
    <source>
        <dbReference type="Proteomes" id="UP000694405"/>
    </source>
</evidence>
<reference evidence="6" key="1">
    <citation type="submission" date="2020-03" db="EMBL/GenBank/DDBJ databases">
        <title>Melopsittacus undulatus (budgerigar) genome, bMelUnd1, maternal haplotype with Z.</title>
        <authorList>
            <person name="Gedman G."/>
            <person name="Mountcastle J."/>
            <person name="Haase B."/>
            <person name="Formenti G."/>
            <person name="Wright T."/>
            <person name="Apodaca J."/>
            <person name="Pelan S."/>
            <person name="Chow W."/>
            <person name="Rhie A."/>
            <person name="Howe K."/>
            <person name="Fedrigo O."/>
            <person name="Jarvis E.D."/>
        </authorList>
    </citation>
    <scope>NUCLEOTIDE SEQUENCE [LARGE SCALE GENOMIC DNA]</scope>
</reference>
<keyword evidence="2" id="KW-0732">Signal</keyword>
<dbReference type="PANTHER" id="PTHR46160">
    <property type="entry name" value="ALPHA-TECTORIN-RELATED"/>
    <property type="match status" value="1"/>
</dbReference>
<accession>A0A8V5G9X0</accession>
<dbReference type="InterPro" id="IPR052749">
    <property type="entry name" value="Alpha-tectorin"/>
</dbReference>
<dbReference type="Ensembl" id="ENSMUNT00000005439.2">
    <property type="protein sequence ID" value="ENSMUNP00000004658.2"/>
    <property type="gene ID" value="ENSMUNG00000003878.2"/>
</dbReference>
<name>A0A8C6J0V3_MELUD</name>
<dbReference type="GO" id="GO:0016020">
    <property type="term" value="C:membrane"/>
    <property type="evidence" value="ECO:0007669"/>
    <property type="project" value="UniProtKB-SubCell"/>
</dbReference>
<keyword evidence="5" id="KW-0325">Glycoprotein</keyword>
<dbReference type="SMART" id="SM00832">
    <property type="entry name" value="C8"/>
    <property type="match status" value="2"/>
</dbReference>
<dbReference type="SMART" id="SM00216">
    <property type="entry name" value="VWD"/>
    <property type="match status" value="1"/>
</dbReference>
<dbReference type="InterPro" id="IPR036084">
    <property type="entry name" value="Ser_inhib-like_sf"/>
</dbReference>
<dbReference type="Gene3D" id="2.10.25.10">
    <property type="entry name" value="Laminin"/>
    <property type="match status" value="1"/>
</dbReference>
<organism evidence="6 7">
    <name type="scientific">Melopsittacus undulatus</name>
    <name type="common">Budgerigar</name>
    <name type="synonym">Psittacus undulatus</name>
    <dbReference type="NCBI Taxonomy" id="13146"/>
    <lineage>
        <taxon>Eukaryota</taxon>
        <taxon>Metazoa</taxon>
        <taxon>Chordata</taxon>
        <taxon>Craniata</taxon>
        <taxon>Vertebrata</taxon>
        <taxon>Euteleostomi</taxon>
        <taxon>Archelosauria</taxon>
        <taxon>Archosauria</taxon>
        <taxon>Dinosauria</taxon>
        <taxon>Saurischia</taxon>
        <taxon>Theropoda</taxon>
        <taxon>Coelurosauria</taxon>
        <taxon>Aves</taxon>
        <taxon>Neognathae</taxon>
        <taxon>Neoaves</taxon>
        <taxon>Telluraves</taxon>
        <taxon>Australaves</taxon>
        <taxon>Psittaciformes</taxon>
        <taxon>Psittaculidae</taxon>
        <taxon>Melopsittacus</taxon>
    </lineage>
</organism>
<sequence length="451" mass="49043">MQSQWEWGCCHLLLPNVLACHGVVNPMGFLEDCAFDACQYKGHRDTVCKAIAAYVTECQSHGVDVGPWRTSTFCAPSCPLHSHYELCGTSCPTTCRGLTSACTSTPCTEGCFCDRGYVLSGDDCVPVSDCGCEHRDRYHKKGDVFFTSCRERCQCEANGVLRCQEVFCGAHEECRVEDGVLGCYPTGYGRLVVSGDPHYVTFDGRAFDIVGSCTYVLVKLCQPVMGLEDFSVVLEHDMGHRNNMALMKKVDGELYTLPMLTKDKKIRVGQEGNNIILYTTTGIRILYNTATYLLVTIPDTYKGHVCGLGGNYNGDPTDDFQLPGGSLAQSPEAFVTYWKVHTGDGTCVDGCTACPICANAEPYMGTASCGIIRDPMGPFGSCHPWVSPIDYFNHCIHDVCIANGDEEVLCHSIQAYVAACQAANAEVRAWRTPSLCRLGLGLGTCSVGQGH</sequence>
<evidence type="ECO:0000256" key="5">
    <source>
        <dbReference type="ARBA" id="ARBA00023180"/>
    </source>
</evidence>
<dbReference type="AlphaFoldDB" id="A0A8C6J0V3"/>
<evidence type="ECO:0000256" key="3">
    <source>
        <dbReference type="ARBA" id="ARBA00023136"/>
    </source>
</evidence>
<keyword evidence="4" id="KW-1015">Disulfide bond</keyword>
<dbReference type="FunFam" id="2.10.25.10:FF:000055">
    <property type="entry name" value="alpha-tectorin isoform X1"/>
    <property type="match status" value="1"/>
</dbReference>
<reference evidence="6" key="2">
    <citation type="submission" date="2025-08" db="UniProtKB">
        <authorList>
            <consortium name="Ensembl"/>
        </authorList>
    </citation>
    <scope>IDENTIFICATION</scope>
</reference>
<dbReference type="GO" id="GO:0005201">
    <property type="term" value="F:extracellular matrix structural constituent"/>
    <property type="evidence" value="ECO:0007669"/>
    <property type="project" value="TreeGrafter"/>
</dbReference>
<evidence type="ECO:0000256" key="4">
    <source>
        <dbReference type="ARBA" id="ARBA00023157"/>
    </source>
</evidence>
<dbReference type="Pfam" id="PF00094">
    <property type="entry name" value="VWD"/>
    <property type="match status" value="1"/>
</dbReference>
<reference evidence="6" key="3">
    <citation type="submission" date="2025-09" db="UniProtKB">
        <authorList>
            <consortium name="Ensembl"/>
        </authorList>
    </citation>
    <scope>IDENTIFICATION</scope>
</reference>
<evidence type="ECO:0000256" key="2">
    <source>
        <dbReference type="ARBA" id="ARBA00022729"/>
    </source>
</evidence>
<comment type="subcellular location">
    <subcellularLocation>
        <location evidence="1">Membrane</location>
    </subcellularLocation>
</comment>
<dbReference type="PROSITE" id="PS51233">
    <property type="entry name" value="VWFD"/>
    <property type="match status" value="1"/>
</dbReference>
<dbReference type="Proteomes" id="UP000694405">
    <property type="component" value="Chromosome 26"/>
</dbReference>
<dbReference type="Pfam" id="PF08742">
    <property type="entry name" value="C8"/>
    <property type="match status" value="2"/>
</dbReference>
<proteinExistence type="predicted"/>
<dbReference type="InterPro" id="IPR014853">
    <property type="entry name" value="VWF/SSPO/ZAN-like_Cys-rich_dom"/>
</dbReference>
<keyword evidence="7" id="KW-1185">Reference proteome</keyword>
<dbReference type="InterPro" id="IPR025615">
    <property type="entry name" value="TILa_dom"/>
</dbReference>
<keyword evidence="3" id="KW-0472">Membrane</keyword>
<accession>A0A8C6J0V3</accession>
<protein>
    <submittedName>
        <fullName evidence="6">Uncharacterized protein</fullName>
    </submittedName>
</protein>
<evidence type="ECO:0000313" key="6">
    <source>
        <dbReference type="Ensembl" id="ENSMUNP00000004658.2"/>
    </source>
</evidence>
<dbReference type="InterPro" id="IPR001846">
    <property type="entry name" value="VWF_type-D"/>
</dbReference>
<dbReference type="GO" id="GO:0031012">
    <property type="term" value="C:extracellular matrix"/>
    <property type="evidence" value="ECO:0007669"/>
    <property type="project" value="TreeGrafter"/>
</dbReference>
<dbReference type="Pfam" id="PF12714">
    <property type="entry name" value="TILa"/>
    <property type="match status" value="1"/>
</dbReference>
<dbReference type="CDD" id="cd19941">
    <property type="entry name" value="TIL"/>
    <property type="match status" value="1"/>
</dbReference>
<evidence type="ECO:0000256" key="1">
    <source>
        <dbReference type="ARBA" id="ARBA00004370"/>
    </source>
</evidence>
<dbReference type="SUPFAM" id="SSF57567">
    <property type="entry name" value="Serine protease inhibitors"/>
    <property type="match status" value="1"/>
</dbReference>
<dbReference type="Pfam" id="PF01826">
    <property type="entry name" value="TIL"/>
    <property type="match status" value="1"/>
</dbReference>
<dbReference type="InterPro" id="IPR002919">
    <property type="entry name" value="TIL_dom"/>
</dbReference>
<dbReference type="PANTHER" id="PTHR46160:SF3">
    <property type="entry name" value="ALPHA-TECTORIN"/>
    <property type="match status" value="1"/>
</dbReference>